<accession>A0A6A0AJU6</accession>
<feature type="region of interest" description="Disordered" evidence="1">
    <location>
        <begin position="1"/>
        <end position="28"/>
    </location>
</feature>
<name>A0A6A0AJU6_HAELA</name>
<dbReference type="AlphaFoldDB" id="A0A6A0AJU6"/>
<organism evidence="2 3">
    <name type="scientific">Haematococcus lacustris</name>
    <name type="common">Green alga</name>
    <name type="synonym">Haematococcus pluvialis</name>
    <dbReference type="NCBI Taxonomy" id="44745"/>
    <lineage>
        <taxon>Eukaryota</taxon>
        <taxon>Viridiplantae</taxon>
        <taxon>Chlorophyta</taxon>
        <taxon>core chlorophytes</taxon>
        <taxon>Chlorophyceae</taxon>
        <taxon>CS clade</taxon>
        <taxon>Chlamydomonadales</taxon>
        <taxon>Haematococcaceae</taxon>
        <taxon>Haematococcus</taxon>
    </lineage>
</organism>
<keyword evidence="3" id="KW-1185">Reference proteome</keyword>
<evidence type="ECO:0000313" key="2">
    <source>
        <dbReference type="EMBL" id="GFH32858.1"/>
    </source>
</evidence>
<sequence length="72" mass="7621">MERDFACGEFPSMDGPRSADWSATGSNHMPPHLFDMQLSAGVRTTRGGTAASLLTAQAVSAIVFDLPQSHKG</sequence>
<dbReference type="Proteomes" id="UP000485058">
    <property type="component" value="Unassembled WGS sequence"/>
</dbReference>
<reference evidence="2 3" key="1">
    <citation type="submission" date="2020-02" db="EMBL/GenBank/DDBJ databases">
        <title>Draft genome sequence of Haematococcus lacustris strain NIES-144.</title>
        <authorList>
            <person name="Morimoto D."/>
            <person name="Nakagawa S."/>
            <person name="Yoshida T."/>
            <person name="Sawayama S."/>
        </authorList>
    </citation>
    <scope>NUCLEOTIDE SEQUENCE [LARGE SCALE GENOMIC DNA]</scope>
    <source>
        <strain evidence="2 3">NIES-144</strain>
    </source>
</reference>
<evidence type="ECO:0000256" key="1">
    <source>
        <dbReference type="SAM" id="MobiDB-lite"/>
    </source>
</evidence>
<dbReference type="EMBL" id="BLLF01007252">
    <property type="protein sequence ID" value="GFH32858.1"/>
    <property type="molecule type" value="Genomic_DNA"/>
</dbReference>
<gene>
    <name evidence="2" type="ORF">HaLaN_32146</name>
</gene>
<proteinExistence type="predicted"/>
<comment type="caution">
    <text evidence="2">The sequence shown here is derived from an EMBL/GenBank/DDBJ whole genome shotgun (WGS) entry which is preliminary data.</text>
</comment>
<evidence type="ECO:0000313" key="3">
    <source>
        <dbReference type="Proteomes" id="UP000485058"/>
    </source>
</evidence>
<protein>
    <submittedName>
        <fullName evidence="2">Uncharacterized protein</fullName>
    </submittedName>
</protein>